<evidence type="ECO:0000313" key="1">
    <source>
        <dbReference type="EMBL" id="CAK8054122.1"/>
    </source>
</evidence>
<protein>
    <recommendedName>
        <fullName evidence="3">Major capsid protein</fullName>
    </recommendedName>
</protein>
<name>A0ABM9N4N4_9LACO</name>
<sequence>MANEQIFDKQFAGLIVPVFRSLSAFQPAFGDLQTIDGVTDNATMFSIKSTDLPAELGKYSTDANTAFGNGSDNSNRFGKLKEVIYKNTDVPYDDTWAIREGLDRFTVNAELNQAVADRLDLQAQAKVRLFNNLFGKKLTDNADKDLGSASDVVKVFGKASQEYTDMEITVPVRAYVDPETYNAIVDASATTTAKNSATNIDTNGVVMLKGIRVTEVPTQYMQGAKVIFAPDNVGRAFLGINIVRTIDATNFAGVELQGAGKYGAWISDNNKKAILTAGKSGSSAAKSGN</sequence>
<evidence type="ECO:0000313" key="2">
    <source>
        <dbReference type="Proteomes" id="UP001314241"/>
    </source>
</evidence>
<dbReference type="EMBL" id="CAWVOH010000001">
    <property type="protein sequence ID" value="CAK8054122.1"/>
    <property type="molecule type" value="Genomic_DNA"/>
</dbReference>
<comment type="caution">
    <text evidence="1">The sequence shown here is derived from an EMBL/GenBank/DDBJ whole genome shotgun (WGS) entry which is preliminary data.</text>
</comment>
<dbReference type="Proteomes" id="UP001314241">
    <property type="component" value="Unassembled WGS sequence"/>
</dbReference>
<proteinExistence type="predicted"/>
<evidence type="ECO:0008006" key="3">
    <source>
        <dbReference type="Google" id="ProtNLM"/>
    </source>
</evidence>
<reference evidence="1 2" key="1">
    <citation type="submission" date="2024-01" db="EMBL/GenBank/DDBJ databases">
        <authorList>
            <person name="Botero Cardona J."/>
        </authorList>
    </citation>
    <scope>NUCLEOTIDE SEQUENCE [LARGE SCALE GENOMIC DNA]</scope>
    <source>
        <strain evidence="1 2">LMG 33000</strain>
    </source>
</reference>
<gene>
    <name evidence="1" type="ORF">R54876_GBNLAHCA_00683</name>
</gene>
<organism evidence="1 2">
    <name type="scientific">Eupransor demetentiae</name>
    <dbReference type="NCBI Taxonomy" id="3109584"/>
    <lineage>
        <taxon>Bacteria</taxon>
        <taxon>Bacillati</taxon>
        <taxon>Bacillota</taxon>
        <taxon>Bacilli</taxon>
        <taxon>Lactobacillales</taxon>
        <taxon>Lactobacillaceae</taxon>
        <taxon>Eupransor</taxon>
    </lineage>
</organism>
<accession>A0ABM9N4N4</accession>
<dbReference type="RefSeq" id="WP_349641664.1">
    <property type="nucleotide sequence ID" value="NZ_CAWVOH010000001.1"/>
</dbReference>
<keyword evidence="2" id="KW-1185">Reference proteome</keyword>